<accession>A0A067K8N1</accession>
<keyword evidence="7 9" id="KW-1133">Transmembrane helix</keyword>
<protein>
    <recommendedName>
        <fullName evidence="10">Peptidase S54 rhomboid domain-containing protein</fullName>
    </recommendedName>
</protein>
<proteinExistence type="inferred from homology"/>
<dbReference type="OrthoDB" id="418595at2759"/>
<dbReference type="InterPro" id="IPR035952">
    <property type="entry name" value="Rhomboid-like_sf"/>
</dbReference>
<dbReference type="InterPro" id="IPR022764">
    <property type="entry name" value="Peptidase_S54_rhomboid_dom"/>
</dbReference>
<keyword evidence="8 9" id="KW-0472">Membrane</keyword>
<sequence length="347" mass="38897">MQRLLSLKLASSNFCKRLTDNTNNSSFLLSQPLKTFTTIAKSTHHNYKQQNRIFGFSQLNPTYHFYPCRSHHIFSGKVHGFPSNSLLSKHFVSNLSNTHLKLSSRRLKDYKFGIFNARFCRGYNGLNSNSGFYWRNRRSWFHRLTANDMVMGLILANVAVFIAWQVANQKFMVNNFMISLDNVRSGRLHTMITSAFSHIDMGHIVSNMIGLYFFGTSIGTKFGPQYLLYLYLAGATGGSVFYLVHHAYMSLSTKEKGTFARDPSRTPGLGASGAVTAIMLLEIFLNPRATILLNFFIPVPAILLGIFVIGKDLLRTIEGDDKISGSAHLGGAAVAAIAYSRIRRGRL</sequence>
<keyword evidence="6" id="KW-0809">Transit peptide</keyword>
<dbReference type="Pfam" id="PF01694">
    <property type="entry name" value="Rhomboid"/>
    <property type="match status" value="1"/>
</dbReference>
<evidence type="ECO:0000259" key="10">
    <source>
        <dbReference type="Pfam" id="PF01694"/>
    </source>
</evidence>
<reference evidence="11 12" key="1">
    <citation type="journal article" date="2014" name="PLoS ONE">
        <title>Global Analysis of Gene Expression Profiles in Physic Nut (Jatropha curcas L.) Seedlings Exposed to Salt Stress.</title>
        <authorList>
            <person name="Zhang L."/>
            <person name="Zhang C."/>
            <person name="Wu P."/>
            <person name="Chen Y."/>
            <person name="Li M."/>
            <person name="Jiang H."/>
            <person name="Wu G."/>
        </authorList>
    </citation>
    <scope>NUCLEOTIDE SEQUENCE [LARGE SCALE GENOMIC DNA]</scope>
    <source>
        <strain evidence="12">cv. GZQX0401</strain>
        <tissue evidence="11">Young leaves</tissue>
    </source>
</reference>
<keyword evidence="4 9" id="KW-0812">Transmembrane</keyword>
<dbReference type="GO" id="GO:0016020">
    <property type="term" value="C:membrane"/>
    <property type="evidence" value="ECO:0007669"/>
    <property type="project" value="UniProtKB-SubCell"/>
</dbReference>
<dbReference type="GO" id="GO:0006508">
    <property type="term" value="P:proteolysis"/>
    <property type="evidence" value="ECO:0007669"/>
    <property type="project" value="UniProtKB-KW"/>
</dbReference>
<feature type="transmembrane region" description="Helical" evidence="9">
    <location>
        <begin position="195"/>
        <end position="214"/>
    </location>
</feature>
<feature type="transmembrane region" description="Helical" evidence="9">
    <location>
        <begin position="292"/>
        <end position="311"/>
    </location>
</feature>
<name>A0A067K8N1_JATCU</name>
<feature type="transmembrane region" description="Helical" evidence="9">
    <location>
        <begin position="144"/>
        <end position="167"/>
    </location>
</feature>
<dbReference type="FunFam" id="1.20.1540.10:FF:000018">
    <property type="entry name" value="RHOMBOID-like protein 12, mitochondrial"/>
    <property type="match status" value="1"/>
</dbReference>
<comment type="subcellular location">
    <subcellularLocation>
        <location evidence="1">Membrane</location>
        <topology evidence="1">Multi-pass membrane protein</topology>
    </subcellularLocation>
</comment>
<dbReference type="STRING" id="180498.A0A067K8N1"/>
<dbReference type="InterPro" id="IPR050925">
    <property type="entry name" value="Rhomboid_protease_S54"/>
</dbReference>
<evidence type="ECO:0000256" key="8">
    <source>
        <dbReference type="ARBA" id="ARBA00023136"/>
    </source>
</evidence>
<keyword evidence="3" id="KW-0645">Protease</keyword>
<dbReference type="KEGG" id="jcu:105640647"/>
<comment type="similarity">
    <text evidence="2">Belongs to the peptidase S54 family.</text>
</comment>
<evidence type="ECO:0000313" key="11">
    <source>
        <dbReference type="EMBL" id="KDP31368.1"/>
    </source>
</evidence>
<evidence type="ECO:0000313" key="12">
    <source>
        <dbReference type="Proteomes" id="UP000027138"/>
    </source>
</evidence>
<feature type="transmembrane region" description="Helical" evidence="9">
    <location>
        <begin position="226"/>
        <end position="248"/>
    </location>
</feature>
<evidence type="ECO:0000256" key="9">
    <source>
        <dbReference type="SAM" id="Phobius"/>
    </source>
</evidence>
<dbReference type="Proteomes" id="UP000027138">
    <property type="component" value="Unassembled WGS sequence"/>
</dbReference>
<evidence type="ECO:0000256" key="7">
    <source>
        <dbReference type="ARBA" id="ARBA00022989"/>
    </source>
</evidence>
<evidence type="ECO:0000256" key="1">
    <source>
        <dbReference type="ARBA" id="ARBA00004141"/>
    </source>
</evidence>
<evidence type="ECO:0000256" key="5">
    <source>
        <dbReference type="ARBA" id="ARBA00022801"/>
    </source>
</evidence>
<keyword evidence="5" id="KW-0378">Hydrolase</keyword>
<evidence type="ECO:0000256" key="3">
    <source>
        <dbReference type="ARBA" id="ARBA00022670"/>
    </source>
</evidence>
<dbReference type="PANTHER" id="PTHR43731:SF14">
    <property type="entry name" value="PRESENILIN-ASSOCIATED RHOMBOID-LIKE PROTEIN, MITOCHONDRIAL"/>
    <property type="match status" value="1"/>
</dbReference>
<feature type="transmembrane region" description="Helical" evidence="9">
    <location>
        <begin position="323"/>
        <end position="342"/>
    </location>
</feature>
<dbReference type="EMBL" id="KK914632">
    <property type="protein sequence ID" value="KDP31368.1"/>
    <property type="molecule type" value="Genomic_DNA"/>
</dbReference>
<dbReference type="AlphaFoldDB" id="A0A067K8N1"/>
<organism evidence="11 12">
    <name type="scientific">Jatropha curcas</name>
    <name type="common">Barbados nut</name>
    <dbReference type="NCBI Taxonomy" id="180498"/>
    <lineage>
        <taxon>Eukaryota</taxon>
        <taxon>Viridiplantae</taxon>
        <taxon>Streptophyta</taxon>
        <taxon>Embryophyta</taxon>
        <taxon>Tracheophyta</taxon>
        <taxon>Spermatophyta</taxon>
        <taxon>Magnoliopsida</taxon>
        <taxon>eudicotyledons</taxon>
        <taxon>Gunneridae</taxon>
        <taxon>Pentapetalae</taxon>
        <taxon>rosids</taxon>
        <taxon>fabids</taxon>
        <taxon>Malpighiales</taxon>
        <taxon>Euphorbiaceae</taxon>
        <taxon>Crotonoideae</taxon>
        <taxon>Jatropheae</taxon>
        <taxon>Jatropha</taxon>
    </lineage>
</organism>
<dbReference type="PANTHER" id="PTHR43731">
    <property type="entry name" value="RHOMBOID PROTEASE"/>
    <property type="match status" value="1"/>
</dbReference>
<evidence type="ECO:0000256" key="6">
    <source>
        <dbReference type="ARBA" id="ARBA00022946"/>
    </source>
</evidence>
<gene>
    <name evidence="11" type="ORF">JCGZ_11744</name>
</gene>
<dbReference type="Gene3D" id="1.20.1540.10">
    <property type="entry name" value="Rhomboid-like"/>
    <property type="match status" value="1"/>
</dbReference>
<evidence type="ECO:0000256" key="4">
    <source>
        <dbReference type="ARBA" id="ARBA00022692"/>
    </source>
</evidence>
<feature type="transmembrane region" description="Helical" evidence="9">
    <location>
        <begin position="268"/>
        <end position="285"/>
    </location>
</feature>
<keyword evidence="12" id="KW-1185">Reference proteome</keyword>
<feature type="domain" description="Peptidase S54 rhomboid" evidence="10">
    <location>
        <begin position="186"/>
        <end position="337"/>
    </location>
</feature>
<dbReference type="SUPFAM" id="SSF144091">
    <property type="entry name" value="Rhomboid-like"/>
    <property type="match status" value="1"/>
</dbReference>
<evidence type="ECO:0000256" key="2">
    <source>
        <dbReference type="ARBA" id="ARBA00009045"/>
    </source>
</evidence>
<dbReference type="GO" id="GO:0004252">
    <property type="term" value="F:serine-type endopeptidase activity"/>
    <property type="evidence" value="ECO:0007669"/>
    <property type="project" value="InterPro"/>
</dbReference>